<dbReference type="Proteomes" id="UP000653076">
    <property type="component" value="Unassembled WGS sequence"/>
</dbReference>
<proteinExistence type="inferred from homology"/>
<dbReference type="HAMAP" id="MF_00612">
    <property type="entry name" value="UPF0225"/>
    <property type="match status" value="1"/>
</dbReference>
<name>A0ABQ4JBD9_9ACTN</name>
<evidence type="ECO:0000256" key="1">
    <source>
        <dbReference type="HAMAP-Rule" id="MF_00612"/>
    </source>
</evidence>
<comment type="caution">
    <text evidence="4">The sequence shown here is derived from an EMBL/GenBank/DDBJ whole genome shotgun (WGS) entry which is preliminary data.</text>
</comment>
<accession>A0ABQ4JBD9</accession>
<dbReference type="Pfam" id="PF17775">
    <property type="entry name" value="YchJ_M-like"/>
    <property type="match status" value="1"/>
</dbReference>
<comment type="similarity">
    <text evidence="1">Belongs to the UPF0225 family.</text>
</comment>
<gene>
    <name evidence="4" type="ORF">Vqi01_26500</name>
</gene>
<dbReference type="PANTHER" id="PTHR33747">
    <property type="entry name" value="UPF0225 PROTEIN SCO1677"/>
    <property type="match status" value="1"/>
</dbReference>
<dbReference type="EMBL" id="BOPC01000032">
    <property type="protein sequence ID" value="GIJ27488.1"/>
    <property type="molecule type" value="Genomic_DNA"/>
</dbReference>
<keyword evidence="5" id="KW-1185">Reference proteome</keyword>
<feature type="region of interest" description="Disordered" evidence="2">
    <location>
        <begin position="1"/>
        <end position="62"/>
    </location>
</feature>
<dbReference type="InterPro" id="IPR048469">
    <property type="entry name" value="YchJ-like_M"/>
</dbReference>
<dbReference type="SUPFAM" id="SSF54427">
    <property type="entry name" value="NTF2-like"/>
    <property type="match status" value="1"/>
</dbReference>
<dbReference type="InterPro" id="IPR023006">
    <property type="entry name" value="YchJ-like"/>
</dbReference>
<evidence type="ECO:0000313" key="4">
    <source>
        <dbReference type="EMBL" id="GIJ27488.1"/>
    </source>
</evidence>
<evidence type="ECO:0000259" key="3">
    <source>
        <dbReference type="Pfam" id="PF17775"/>
    </source>
</evidence>
<dbReference type="PANTHER" id="PTHR33747:SF1">
    <property type="entry name" value="ADENYLATE CYCLASE-ASSOCIATED CAP C-TERMINAL DOMAIN-CONTAINING PROTEIN"/>
    <property type="match status" value="1"/>
</dbReference>
<reference evidence="4 5" key="1">
    <citation type="submission" date="2021-01" db="EMBL/GenBank/DDBJ databases">
        <title>Whole genome shotgun sequence of Verrucosispora qiuiae NBRC 106684.</title>
        <authorList>
            <person name="Komaki H."/>
            <person name="Tamura T."/>
        </authorList>
    </citation>
    <scope>NUCLEOTIDE SEQUENCE [LARGE SCALE GENOMIC DNA]</scope>
    <source>
        <strain evidence="4 5">NBRC 106684</strain>
    </source>
</reference>
<dbReference type="Gene3D" id="3.10.450.50">
    <property type="match status" value="1"/>
</dbReference>
<evidence type="ECO:0000313" key="5">
    <source>
        <dbReference type="Proteomes" id="UP000653076"/>
    </source>
</evidence>
<organism evidence="4 5">
    <name type="scientific">Micromonospora qiuiae</name>
    <dbReference type="NCBI Taxonomy" id="502268"/>
    <lineage>
        <taxon>Bacteria</taxon>
        <taxon>Bacillati</taxon>
        <taxon>Actinomycetota</taxon>
        <taxon>Actinomycetes</taxon>
        <taxon>Micromonosporales</taxon>
        <taxon>Micromonosporaceae</taxon>
        <taxon>Micromonospora</taxon>
    </lineage>
</organism>
<dbReference type="InterPro" id="IPR032710">
    <property type="entry name" value="NTF2-like_dom_sf"/>
</dbReference>
<feature type="domain" description="YchJ-like middle NTF2-like" evidence="3">
    <location>
        <begin position="86"/>
        <end position="180"/>
    </location>
</feature>
<evidence type="ECO:0000256" key="2">
    <source>
        <dbReference type="SAM" id="MobiDB-lite"/>
    </source>
</evidence>
<protein>
    <recommendedName>
        <fullName evidence="1">UPF0225 protein Vqi01_26500</fullName>
    </recommendedName>
</protein>
<sequence>MCPRHHRNPPSNVFDLRLWPKRPGAPKRSGTPDRPGAPDRSGSGEDDGVARRDSQRAEPTTCPCGQGLPYADCCRRLHTGSADAPTAEALMRSRYAAFVVGDPEYLLRSWHTSTRPPRLRLDPGQRWTGLEIVDTDRGGLFDSTGTVEFRAHYREAGRPGTVAERSRFVREDGRWVYLDAGST</sequence>